<proteinExistence type="predicted"/>
<dbReference type="EMBL" id="ML987192">
    <property type="protein sequence ID" value="KAF2251660.1"/>
    <property type="molecule type" value="Genomic_DNA"/>
</dbReference>
<dbReference type="GeneID" id="54574349"/>
<evidence type="ECO:0000256" key="1">
    <source>
        <dbReference type="SAM" id="MobiDB-lite"/>
    </source>
</evidence>
<accession>A0A6A6IPZ5</accession>
<reference evidence="2" key="1">
    <citation type="journal article" date="2020" name="Stud. Mycol.">
        <title>101 Dothideomycetes genomes: a test case for predicting lifestyles and emergence of pathogens.</title>
        <authorList>
            <person name="Haridas S."/>
            <person name="Albert R."/>
            <person name="Binder M."/>
            <person name="Bloem J."/>
            <person name="Labutti K."/>
            <person name="Salamov A."/>
            <person name="Andreopoulos B."/>
            <person name="Baker S."/>
            <person name="Barry K."/>
            <person name="Bills G."/>
            <person name="Bluhm B."/>
            <person name="Cannon C."/>
            <person name="Castanera R."/>
            <person name="Culley D."/>
            <person name="Daum C."/>
            <person name="Ezra D."/>
            <person name="Gonzalez J."/>
            <person name="Henrissat B."/>
            <person name="Kuo A."/>
            <person name="Liang C."/>
            <person name="Lipzen A."/>
            <person name="Lutzoni F."/>
            <person name="Magnuson J."/>
            <person name="Mondo S."/>
            <person name="Nolan M."/>
            <person name="Ohm R."/>
            <person name="Pangilinan J."/>
            <person name="Park H.-J."/>
            <person name="Ramirez L."/>
            <person name="Alfaro M."/>
            <person name="Sun H."/>
            <person name="Tritt A."/>
            <person name="Yoshinaga Y."/>
            <person name="Zwiers L.-H."/>
            <person name="Turgeon B."/>
            <person name="Goodwin S."/>
            <person name="Spatafora J."/>
            <person name="Crous P."/>
            <person name="Grigoriev I."/>
        </authorList>
    </citation>
    <scope>NUCLEOTIDE SEQUENCE</scope>
    <source>
        <strain evidence="2">CBS 122368</strain>
    </source>
</reference>
<feature type="compositionally biased region" description="Basic and acidic residues" evidence="1">
    <location>
        <begin position="20"/>
        <end position="36"/>
    </location>
</feature>
<organism evidence="2 3">
    <name type="scientific">Trematosphaeria pertusa</name>
    <dbReference type="NCBI Taxonomy" id="390896"/>
    <lineage>
        <taxon>Eukaryota</taxon>
        <taxon>Fungi</taxon>
        <taxon>Dikarya</taxon>
        <taxon>Ascomycota</taxon>
        <taxon>Pezizomycotina</taxon>
        <taxon>Dothideomycetes</taxon>
        <taxon>Pleosporomycetidae</taxon>
        <taxon>Pleosporales</taxon>
        <taxon>Massarineae</taxon>
        <taxon>Trematosphaeriaceae</taxon>
        <taxon>Trematosphaeria</taxon>
    </lineage>
</organism>
<protein>
    <submittedName>
        <fullName evidence="2">Uncharacterized protein</fullName>
    </submittedName>
</protein>
<gene>
    <name evidence="2" type="ORF">BU26DRAFT_241230</name>
</gene>
<keyword evidence="3" id="KW-1185">Reference proteome</keyword>
<dbReference type="AlphaFoldDB" id="A0A6A6IPZ5"/>
<sequence length="143" mass="15712">MMSCVAMARTLEAERASCLRRAKDQHNKGREGDSRTPRPRPRATTSSPKIATRRHASRTRLRVQRALTSPLQPPLLPHTKRCTAPGTASNRARGKTLAPVLRNASCHTQPILGALLGCRFRRLSRVALNGALTTPETAEGLCW</sequence>
<name>A0A6A6IPZ5_9PLEO</name>
<evidence type="ECO:0000313" key="2">
    <source>
        <dbReference type="EMBL" id="KAF2251660.1"/>
    </source>
</evidence>
<feature type="compositionally biased region" description="Basic residues" evidence="1">
    <location>
        <begin position="51"/>
        <end position="63"/>
    </location>
</feature>
<evidence type="ECO:0000313" key="3">
    <source>
        <dbReference type="Proteomes" id="UP000800094"/>
    </source>
</evidence>
<feature type="region of interest" description="Disordered" evidence="1">
    <location>
        <begin position="20"/>
        <end position="91"/>
    </location>
</feature>
<dbReference type="Proteomes" id="UP000800094">
    <property type="component" value="Unassembled WGS sequence"/>
</dbReference>
<dbReference type="RefSeq" id="XP_033686664.1">
    <property type="nucleotide sequence ID" value="XM_033821019.1"/>
</dbReference>